<evidence type="ECO:0000313" key="2">
    <source>
        <dbReference type="EMBL" id="GGX75672.1"/>
    </source>
</evidence>
<gene>
    <name evidence="2" type="ORF">GCM10010324_21430</name>
</gene>
<reference evidence="3" key="1">
    <citation type="journal article" date="2019" name="Int. J. Syst. Evol. Microbiol.">
        <title>The Global Catalogue of Microorganisms (GCM) 10K type strain sequencing project: providing services to taxonomists for standard genome sequencing and annotation.</title>
        <authorList>
            <consortium name="The Broad Institute Genomics Platform"/>
            <consortium name="The Broad Institute Genome Sequencing Center for Infectious Disease"/>
            <person name="Wu L."/>
            <person name="Ma J."/>
        </authorList>
    </citation>
    <scope>NUCLEOTIDE SEQUENCE [LARGE SCALE GENOMIC DNA]</scope>
    <source>
        <strain evidence="3">JCM 4586</strain>
    </source>
</reference>
<feature type="region of interest" description="Disordered" evidence="1">
    <location>
        <begin position="297"/>
        <end position="321"/>
    </location>
</feature>
<dbReference type="Proteomes" id="UP000659223">
    <property type="component" value="Unassembled WGS sequence"/>
</dbReference>
<keyword evidence="3" id="KW-1185">Reference proteome</keyword>
<dbReference type="RefSeq" id="WP_190021402.1">
    <property type="nucleotide sequence ID" value="NZ_BMUT01000003.1"/>
</dbReference>
<accession>A0ABQ2Y9E0</accession>
<evidence type="ECO:0000313" key="3">
    <source>
        <dbReference type="Proteomes" id="UP000659223"/>
    </source>
</evidence>
<organism evidence="2 3">
    <name type="scientific">Streptomyces hiroshimensis</name>
    <dbReference type="NCBI Taxonomy" id="66424"/>
    <lineage>
        <taxon>Bacteria</taxon>
        <taxon>Bacillati</taxon>
        <taxon>Actinomycetota</taxon>
        <taxon>Actinomycetes</taxon>
        <taxon>Kitasatosporales</taxon>
        <taxon>Streptomycetaceae</taxon>
        <taxon>Streptomyces</taxon>
    </lineage>
</organism>
<proteinExistence type="predicted"/>
<sequence>MPNIPLAGVALRRVLAVVDQTAEAATEWATALRIRPDDAAAMRTAPTPLGVDASAFAPAEFEAVARHLEPLDQLIAAVPPCADGMRWRYLDEVVLFRCEQEVPIPFDEFTTSLDISQVIGLTSGYLGGRTDVRARDEVGRPIRQVERSISRAQPAYLALSGADVLDVCKLETIDYGPDEQLLRWRQIHSVNGSALQDDGSVSFARTTDGTRVTICAYQQFALPPLWQAITPVLWSAVRRALVEDAYRRSFHTTLNTIAAHGQGSTVPVAGTASAASSLRDTVARVAEPLTLLAGLAPWRPTRPESTDSSGFRHFRPERQPR</sequence>
<comment type="caution">
    <text evidence="2">The sequence shown here is derived from an EMBL/GenBank/DDBJ whole genome shotgun (WGS) entry which is preliminary data.</text>
</comment>
<protein>
    <submittedName>
        <fullName evidence="2">Uncharacterized protein</fullName>
    </submittedName>
</protein>
<dbReference type="EMBL" id="BMUT01000003">
    <property type="protein sequence ID" value="GGX75672.1"/>
    <property type="molecule type" value="Genomic_DNA"/>
</dbReference>
<name>A0ABQ2Y9E0_9ACTN</name>
<evidence type="ECO:0000256" key="1">
    <source>
        <dbReference type="SAM" id="MobiDB-lite"/>
    </source>
</evidence>